<dbReference type="EMBL" id="BGPR01034249">
    <property type="protein sequence ID" value="GBO08546.1"/>
    <property type="molecule type" value="Genomic_DNA"/>
</dbReference>
<organism evidence="2 3">
    <name type="scientific">Araneus ventricosus</name>
    <name type="common">Orbweaver spider</name>
    <name type="synonym">Epeira ventricosa</name>
    <dbReference type="NCBI Taxonomy" id="182803"/>
    <lineage>
        <taxon>Eukaryota</taxon>
        <taxon>Metazoa</taxon>
        <taxon>Ecdysozoa</taxon>
        <taxon>Arthropoda</taxon>
        <taxon>Chelicerata</taxon>
        <taxon>Arachnida</taxon>
        <taxon>Araneae</taxon>
        <taxon>Araneomorphae</taxon>
        <taxon>Entelegynae</taxon>
        <taxon>Araneoidea</taxon>
        <taxon>Araneidae</taxon>
        <taxon>Araneus</taxon>
    </lineage>
</organism>
<comment type="caution">
    <text evidence="2">The sequence shown here is derived from an EMBL/GenBank/DDBJ whole genome shotgun (WGS) entry which is preliminary data.</text>
</comment>
<dbReference type="EMBL" id="BGPR01034250">
    <property type="protein sequence ID" value="GBO08549.1"/>
    <property type="molecule type" value="Genomic_DNA"/>
</dbReference>
<gene>
    <name evidence="1" type="ORF">AVEN_168914_1</name>
    <name evidence="2" type="ORF">AVEN_169073_1</name>
</gene>
<sequence>MCLCAITKPVIHDRSTPRNWSGSIFQPTHLGRPFMTAPRNGNPVTPMPSDFLGEVSYPKFLAQPPSTPSHTRSYTRRCLFIARQSKWSGGYLDWLVIRPSAPHRTNSHRFRALTTGFGEERSNFRGVELS</sequence>
<dbReference type="AlphaFoldDB" id="A0A4Y2U6C2"/>
<evidence type="ECO:0000313" key="1">
    <source>
        <dbReference type="EMBL" id="GBO08546.1"/>
    </source>
</evidence>
<reference evidence="2 3" key="1">
    <citation type="journal article" date="2019" name="Sci. Rep.">
        <title>Orb-weaving spider Araneus ventricosus genome elucidates the spidroin gene catalogue.</title>
        <authorList>
            <person name="Kono N."/>
            <person name="Nakamura H."/>
            <person name="Ohtoshi R."/>
            <person name="Moran D.A.P."/>
            <person name="Shinohara A."/>
            <person name="Yoshida Y."/>
            <person name="Fujiwara M."/>
            <person name="Mori M."/>
            <person name="Tomita M."/>
            <person name="Arakawa K."/>
        </authorList>
    </citation>
    <scope>NUCLEOTIDE SEQUENCE [LARGE SCALE GENOMIC DNA]</scope>
</reference>
<proteinExistence type="predicted"/>
<keyword evidence="3" id="KW-1185">Reference proteome</keyword>
<name>A0A4Y2U6C2_ARAVE</name>
<evidence type="ECO:0000313" key="3">
    <source>
        <dbReference type="Proteomes" id="UP000499080"/>
    </source>
</evidence>
<accession>A0A4Y2U6C2</accession>
<dbReference type="Proteomes" id="UP000499080">
    <property type="component" value="Unassembled WGS sequence"/>
</dbReference>
<protein>
    <submittedName>
        <fullName evidence="2">Uncharacterized protein</fullName>
    </submittedName>
</protein>
<evidence type="ECO:0000313" key="2">
    <source>
        <dbReference type="EMBL" id="GBO08549.1"/>
    </source>
</evidence>